<gene>
    <name evidence="1" type="ordered locus">Caka_1878</name>
</gene>
<dbReference type="EMBL" id="CP001998">
    <property type="protein sequence ID" value="ADE54896.1"/>
    <property type="molecule type" value="Genomic_DNA"/>
</dbReference>
<evidence type="ECO:0000313" key="1">
    <source>
        <dbReference type="EMBL" id="ADE54896.1"/>
    </source>
</evidence>
<dbReference type="OrthoDB" id="6692273at2"/>
<keyword evidence="2" id="KW-1185">Reference proteome</keyword>
<dbReference type="eggNOG" id="COG3631">
    <property type="taxonomic scope" value="Bacteria"/>
</dbReference>
<protein>
    <submittedName>
        <fullName evidence="1">Uncharacterized protein</fullName>
    </submittedName>
</protein>
<dbReference type="STRING" id="583355.Caka_1878"/>
<dbReference type="RefSeq" id="WP_013043618.1">
    <property type="nucleotide sequence ID" value="NC_014008.1"/>
</dbReference>
<evidence type="ECO:0000313" key="2">
    <source>
        <dbReference type="Proteomes" id="UP000000925"/>
    </source>
</evidence>
<proteinExistence type="predicted"/>
<dbReference type="SUPFAM" id="SSF54427">
    <property type="entry name" value="NTF2-like"/>
    <property type="match status" value="1"/>
</dbReference>
<dbReference type="KEGG" id="caa:Caka_1878"/>
<dbReference type="InterPro" id="IPR032710">
    <property type="entry name" value="NTF2-like_dom_sf"/>
</dbReference>
<dbReference type="HOGENOM" id="CLU_2192562_0_0_0"/>
<accession>D5EKE7</accession>
<dbReference type="Proteomes" id="UP000000925">
    <property type="component" value="Chromosome"/>
</dbReference>
<dbReference type="Gene3D" id="3.10.450.50">
    <property type="match status" value="1"/>
</dbReference>
<organism evidence="1 2">
    <name type="scientific">Coraliomargarita akajimensis (strain DSM 45221 / IAM 15411 / JCM 23193 / KCTC 12865 / 04OKA010-24)</name>
    <dbReference type="NCBI Taxonomy" id="583355"/>
    <lineage>
        <taxon>Bacteria</taxon>
        <taxon>Pseudomonadati</taxon>
        <taxon>Verrucomicrobiota</taxon>
        <taxon>Opitutia</taxon>
        <taxon>Puniceicoccales</taxon>
        <taxon>Coraliomargaritaceae</taxon>
        <taxon>Coraliomargarita</taxon>
    </lineage>
</organism>
<sequence length="108" mass="11770">MDEQLIAAAKAFSLGDGEQAFAKIAEDVQWHIIGDHTILGIDGLKHACEEASRDGKPHFENHRTILGENSIVVEGSDIEADLHYCDIYSIRDGLISEITSYSLAGADE</sequence>
<name>D5EKE7_CORAD</name>
<reference evidence="1 2" key="1">
    <citation type="journal article" date="2010" name="Stand. Genomic Sci.">
        <title>Complete genome sequence of Coraliomargarita akajimensis type strain (04OKA010-24).</title>
        <authorList>
            <person name="Mavromatis K."/>
            <person name="Abt B."/>
            <person name="Brambilla E."/>
            <person name="Lapidus A."/>
            <person name="Copeland A."/>
            <person name="Deshpande S."/>
            <person name="Nolan M."/>
            <person name="Lucas S."/>
            <person name="Tice H."/>
            <person name="Cheng J.F."/>
            <person name="Han C."/>
            <person name="Detter J.C."/>
            <person name="Woyke T."/>
            <person name="Goodwin L."/>
            <person name="Pitluck S."/>
            <person name="Held B."/>
            <person name="Brettin T."/>
            <person name="Tapia R."/>
            <person name="Ivanova N."/>
            <person name="Mikhailova N."/>
            <person name="Pati A."/>
            <person name="Liolios K."/>
            <person name="Chen A."/>
            <person name="Palaniappan K."/>
            <person name="Land M."/>
            <person name="Hauser L."/>
            <person name="Chang Y.J."/>
            <person name="Jeffries C.D."/>
            <person name="Rohde M."/>
            <person name="Goker M."/>
            <person name="Bristow J."/>
            <person name="Eisen J.A."/>
            <person name="Markowitz V."/>
            <person name="Hugenholtz P."/>
            <person name="Klenk H.P."/>
            <person name="Kyrpides N.C."/>
        </authorList>
    </citation>
    <scope>NUCLEOTIDE SEQUENCE [LARGE SCALE GENOMIC DNA]</scope>
    <source>
        <strain evidence="2">DSM 45221 / IAM 15411 / JCM 23193 / KCTC 12865</strain>
    </source>
</reference>
<dbReference type="AlphaFoldDB" id="D5EKE7"/>